<dbReference type="GO" id="GO:0005509">
    <property type="term" value="F:calcium ion binding"/>
    <property type="evidence" value="ECO:0007669"/>
    <property type="project" value="InterPro"/>
</dbReference>
<dbReference type="SUPFAM" id="SSF49299">
    <property type="entry name" value="PKD domain"/>
    <property type="match status" value="1"/>
</dbReference>
<dbReference type="EMBL" id="CP034669">
    <property type="protein sequence ID" value="QAT86334.1"/>
    <property type="molecule type" value="Genomic_DNA"/>
</dbReference>
<dbReference type="Gene3D" id="2.60.40.10">
    <property type="entry name" value="Immunoglobulins"/>
    <property type="match status" value="7"/>
</dbReference>
<evidence type="ECO:0000256" key="8">
    <source>
        <dbReference type="ARBA" id="ARBA00022833"/>
    </source>
</evidence>
<evidence type="ECO:0000256" key="3">
    <source>
        <dbReference type="ARBA" id="ARBA00006006"/>
    </source>
</evidence>
<dbReference type="InterPro" id="IPR001842">
    <property type="entry name" value="Peptidase_M36"/>
</dbReference>
<dbReference type="GO" id="GO:0008270">
    <property type="term" value="F:zinc ion binding"/>
    <property type="evidence" value="ECO:0007669"/>
    <property type="project" value="InterPro"/>
</dbReference>
<dbReference type="GO" id="GO:0016020">
    <property type="term" value="C:membrane"/>
    <property type="evidence" value="ECO:0007669"/>
    <property type="project" value="InterPro"/>
</dbReference>
<evidence type="ECO:0000256" key="7">
    <source>
        <dbReference type="ARBA" id="ARBA00022801"/>
    </source>
</evidence>
<dbReference type="CDD" id="cd04818">
    <property type="entry name" value="PA_subtilisin_1"/>
    <property type="match status" value="1"/>
</dbReference>
<dbReference type="PROSITE" id="PS50268">
    <property type="entry name" value="CADHERIN_2"/>
    <property type="match status" value="1"/>
</dbReference>
<organism evidence="13 14">
    <name type="scientific">Corallococcus coralloides</name>
    <name type="common">Myxococcus coralloides</name>
    <dbReference type="NCBI Taxonomy" id="184914"/>
    <lineage>
        <taxon>Bacteria</taxon>
        <taxon>Pseudomonadati</taxon>
        <taxon>Myxococcota</taxon>
        <taxon>Myxococcia</taxon>
        <taxon>Myxococcales</taxon>
        <taxon>Cystobacterineae</taxon>
        <taxon>Myxococcaceae</taxon>
        <taxon>Corallococcus</taxon>
    </lineage>
</organism>
<evidence type="ECO:0000259" key="12">
    <source>
        <dbReference type="PROSITE" id="PS50268"/>
    </source>
</evidence>
<dbReference type="Pfam" id="PF22352">
    <property type="entry name" value="K319L-like_PKD"/>
    <property type="match status" value="7"/>
</dbReference>
<dbReference type="RefSeq" id="WP_164933304.1">
    <property type="nucleotide sequence ID" value="NZ_CP034669.1"/>
</dbReference>
<name>A0A410RWK8_CORCK</name>
<keyword evidence="7" id="KW-0378">Hydrolase</keyword>
<dbReference type="InterPro" id="IPR003137">
    <property type="entry name" value="PA_domain"/>
</dbReference>
<dbReference type="InterPro" id="IPR013783">
    <property type="entry name" value="Ig-like_fold"/>
</dbReference>
<evidence type="ECO:0000256" key="4">
    <source>
        <dbReference type="ARBA" id="ARBA00022525"/>
    </source>
</evidence>
<dbReference type="InterPro" id="IPR002126">
    <property type="entry name" value="Cadherin-like_dom"/>
</dbReference>
<dbReference type="GO" id="GO:0004222">
    <property type="term" value="F:metalloendopeptidase activity"/>
    <property type="evidence" value="ECO:0007669"/>
    <property type="project" value="InterPro"/>
</dbReference>
<dbReference type="SUPFAM" id="SSF55486">
    <property type="entry name" value="Metalloproteases ('zincins'), catalytic domain"/>
    <property type="match status" value="1"/>
</dbReference>
<dbReference type="InterPro" id="IPR050371">
    <property type="entry name" value="Fungal_virulence_M36"/>
</dbReference>
<evidence type="ECO:0000256" key="2">
    <source>
        <dbReference type="ARBA" id="ARBA00004613"/>
    </source>
</evidence>
<evidence type="ECO:0000256" key="11">
    <source>
        <dbReference type="SAM" id="MobiDB-lite"/>
    </source>
</evidence>
<dbReference type="Gene3D" id="1.10.390.10">
    <property type="entry name" value="Neutral Protease Domain 2"/>
    <property type="match status" value="1"/>
</dbReference>
<comment type="subcellular location">
    <subcellularLocation>
        <location evidence="2">Secreted</location>
    </subcellularLocation>
</comment>
<dbReference type="NCBIfam" id="TIGR03382">
    <property type="entry name" value="GC_trans_RRR"/>
    <property type="match status" value="1"/>
</dbReference>
<evidence type="ECO:0000256" key="10">
    <source>
        <dbReference type="ARBA" id="ARBA00023145"/>
    </source>
</evidence>
<accession>A0A410RWK8</accession>
<dbReference type="InterPro" id="IPR027268">
    <property type="entry name" value="Peptidase_M4/M1_CTD_sf"/>
</dbReference>
<dbReference type="InterPro" id="IPR046450">
    <property type="entry name" value="PA_dom_sf"/>
</dbReference>
<dbReference type="GO" id="GO:0005615">
    <property type="term" value="C:extracellular space"/>
    <property type="evidence" value="ECO:0007669"/>
    <property type="project" value="InterPro"/>
</dbReference>
<evidence type="ECO:0000313" key="13">
    <source>
        <dbReference type="EMBL" id="QAT86334.1"/>
    </source>
</evidence>
<evidence type="ECO:0000256" key="5">
    <source>
        <dbReference type="ARBA" id="ARBA00022670"/>
    </source>
</evidence>
<dbReference type="GO" id="GO:0006508">
    <property type="term" value="P:proteolysis"/>
    <property type="evidence" value="ECO:0007669"/>
    <property type="project" value="UniProtKB-KW"/>
</dbReference>
<reference evidence="13 14" key="1">
    <citation type="submission" date="2018-12" db="EMBL/GenBank/DDBJ databases">
        <title>Complete Genome Sequence of the Corallopyronin A producing Myxobacterium Corallococcus coralloides B035.</title>
        <authorList>
            <person name="Bouhired S.M."/>
            <person name="Rupp O."/>
            <person name="Blom J."/>
            <person name="Schaeberle T.F."/>
            <person name="Kehraus S."/>
            <person name="Schiefer A."/>
            <person name="Pfarr K."/>
            <person name="Goesmann A."/>
            <person name="Hoerauf A."/>
            <person name="Koenig G.M."/>
        </authorList>
    </citation>
    <scope>NUCLEOTIDE SEQUENCE [LARGE SCALE GENOMIC DNA]</scope>
    <source>
        <strain evidence="13 14">B035</strain>
    </source>
</reference>
<dbReference type="Pfam" id="PF02225">
    <property type="entry name" value="PA"/>
    <property type="match status" value="1"/>
</dbReference>
<feature type="region of interest" description="Disordered" evidence="11">
    <location>
        <begin position="303"/>
        <end position="328"/>
    </location>
</feature>
<keyword evidence="4" id="KW-0964">Secreted</keyword>
<evidence type="ECO:0000313" key="14">
    <source>
        <dbReference type="Proteomes" id="UP000288758"/>
    </source>
</evidence>
<dbReference type="InterPro" id="IPR035986">
    <property type="entry name" value="PKD_dom_sf"/>
</dbReference>
<evidence type="ECO:0000256" key="6">
    <source>
        <dbReference type="ARBA" id="ARBA00022723"/>
    </source>
</evidence>
<keyword evidence="6" id="KW-0479">Metal-binding</keyword>
<dbReference type="Gene3D" id="3.50.30.30">
    <property type="match status" value="1"/>
</dbReference>
<dbReference type="SMART" id="SM00089">
    <property type="entry name" value="PKD"/>
    <property type="match status" value="6"/>
</dbReference>
<keyword evidence="5" id="KW-0645">Protease</keyword>
<dbReference type="InterPro" id="IPR022409">
    <property type="entry name" value="PKD/Chitinase_dom"/>
</dbReference>
<protein>
    <submittedName>
        <fullName evidence="13">M36 family peptidase</fullName>
    </submittedName>
</protein>
<keyword evidence="8" id="KW-0862">Zinc</keyword>
<keyword evidence="10" id="KW-0865">Zymogen</keyword>
<dbReference type="Gene3D" id="3.10.170.10">
    <property type="match status" value="1"/>
</dbReference>
<evidence type="ECO:0000256" key="9">
    <source>
        <dbReference type="ARBA" id="ARBA00023049"/>
    </source>
</evidence>
<dbReference type="SUPFAM" id="SSF52025">
    <property type="entry name" value="PA domain"/>
    <property type="match status" value="1"/>
</dbReference>
<evidence type="ECO:0000256" key="1">
    <source>
        <dbReference type="ARBA" id="ARBA00001947"/>
    </source>
</evidence>
<dbReference type="PANTHER" id="PTHR33478:SF1">
    <property type="entry name" value="EXTRACELLULAR METALLOPROTEINASE MEP"/>
    <property type="match status" value="1"/>
</dbReference>
<dbReference type="PANTHER" id="PTHR33478">
    <property type="entry name" value="EXTRACELLULAR METALLOPROTEINASE MEP"/>
    <property type="match status" value="1"/>
</dbReference>
<sequence length="1901" mass="198217">MRLREKLLTSLLLVPIAGTSAWAKERSNYDAFLEQRDSRSLAVDANTAVSRGLRIEQTEHRLGVPTFAWATQDGAQSKSVIRNGMTAEGAARAHLQAVADSYRLTRDDVSGANLRSMHNTGKGAIIATFNQSVGGIPVFRNEIKVVMGQDLRLVAVSGYLAPSELAFTARSKARAGFNLGAADAVSGAFKDLTGSGTQATSFVNTGTKGDFTFFELAPSSKSALPQDLATPARARQVYFMLAGNLEPAWYVEVNAGPKAARSSHYFGYVVSAATGKVLFRNDLSADAGTEFTYKVWADQAAPFIPEDGPQGNDATPHPTGLRDGYQAPLNRPAHDITLANSPYSKNDPWLPANATQTTGNNVDAYADLNEPDGFQPGTNDLRAETTSENTFSYVYDTSKRPGFSPEQIKASVVNLFYVNNFLHDWYYDAGFDEAAGNAQSFNFGRGGVEGDPIQAQAQDYGGRNNANMSTPADGASPRMQMYVFDGTPELSVTSPSSLAAVYEAGSASYGLQAYDVTGEIQIPETNKDGCAAFAPGYFTGKIALIDRGTCNFVIKSLNAQNAGAIATVIANNSAGSTINMGGNGTDDAKITTPSLMITLDAANAWKAATEPVSVKFLREPNQDRDGTLDNGIVAHEWGHYISNRLIGNAAGLSNNQGRAMGEGWADFHSMLMQVREADRTKPGNGNWQGVYTNAGYTASGGKNQGYYYGIRRLPYSTDMSKNGYTFRHIGNFTQLPNELAASSTASNSQVHNSGEVWATALWECYASLLNAHPFQEAQDRMKRYIVAAYKATPNAPTYTEARDAVLAVALASDPADYQRFVAGFAKRGMGFGARSPDRDAFDHIGVTESFAQGGNLEVTSITLADTAAGCDQDGILDIGEQGELKITVRNVGGNGLSAFTGTVSSTSTTATLEFPNGAAVNVPALSRGASATVTVPVNVTAVSGSPARAGIRVAFDSNEIPAAAKTVTFDPRVNYDNVSTTSNTETFESGLTGWTVSQNLSSSGDWTLSGSPANRYANGRDPGTIAETTITSPWLSVDDATDFVMSYNYRHSFEFDSNASYDGAVLEFTVDGIDWIDPWDLYPVVDADPGYVDYIAAGGGNPLEDRAAMAQVSAGFPGFTAASINFGTFFPDLELKNVRFRFRIGGDVAVGGYGLDIDNVKFEGATAVFAGQPDQPASTGVCNVPPVANAGPSRVGTAAVAEGTLVNGVLNRATITLNGTGSFDPDAAAGDALTYSWAQVGGATPVTLTGADTATPSFVADVDYSDTLSFQLVVTDAAGKASAPKTVDIQVLNVNQPPVAAATAPATVDERDPTPVTLDASGSTDADVVHANALTYAWVQTSPATPRPTLTNATSARATFLAPEVTADTQLNFTVTVTDNSGAKSTKAVAVTVKNVDRAPTANAGADFAVDTRTQAALSGSGTDEDGDAVTLSWEQTSGPAVVLTGANTATPTFVSPDVPFNTDLVFTLTATANGQSATDTVTVTVKGVDRAPTANAGADIAADERTAVTLTGTGSDEDGDTLGYQWEQIGGTEVQLTGATTATLAFTAPEVTATTTLVFKFTVTANGKSATDTVNVTVNNVDRAPTANAGADFEASARATATLQGFGSDPDGDAVSYEWEQTGGEAVTLTGANSASATFTAPDVSAPTELTFKLTVTANGQSASDLVNVTVRKSNRHPVGQAPATIDADEGSNVELDASGITDPDGDALTYVWAQVGGTTVTLEGTGTSKVKFTAPQVQADTAVAFSLTVTDSDGATVGPFVYTVNVKQVNQAPVAKVRVISGVRGGELVKIDAATSTDPDNEALTYTWAQTGGPSVTLTGANSAEASFTPPAKKTLETYTFTVTVKDAAGATSTAEIKVSVPKSDDDGGGCSSTGGSAGGMAPLMALFAAMALARRRKA</sequence>
<gene>
    <name evidence="13" type="ORF">EJ065_4792</name>
</gene>
<comment type="similarity">
    <text evidence="3">Belongs to the peptidase M36 family.</text>
</comment>
<comment type="cofactor">
    <cofactor evidence="1">
        <name>Zn(2+)</name>
        <dbReference type="ChEBI" id="CHEBI:29105"/>
    </cofactor>
</comment>
<dbReference type="InterPro" id="IPR017756">
    <property type="entry name" value="TM_Gly-Cys-Arg_CS"/>
</dbReference>
<dbReference type="Proteomes" id="UP000288758">
    <property type="component" value="Chromosome"/>
</dbReference>
<feature type="domain" description="Cadherin" evidence="12">
    <location>
        <begin position="1743"/>
        <end position="1887"/>
    </location>
</feature>
<dbReference type="GO" id="GO:0007156">
    <property type="term" value="P:homophilic cell adhesion via plasma membrane adhesion molecules"/>
    <property type="evidence" value="ECO:0007669"/>
    <property type="project" value="InterPro"/>
</dbReference>
<dbReference type="NCBIfam" id="NF038112">
    <property type="entry name" value="myxo_dep_M36"/>
    <property type="match status" value="1"/>
</dbReference>
<proteinExistence type="inferred from homology"/>
<keyword evidence="9" id="KW-0482">Metalloprotease</keyword>
<dbReference type="CDD" id="cd00146">
    <property type="entry name" value="PKD"/>
    <property type="match status" value="1"/>
</dbReference>
<dbReference type="Pfam" id="PF02128">
    <property type="entry name" value="Peptidase_M36"/>
    <property type="match status" value="1"/>
</dbReference>